<comment type="similarity">
    <text evidence="2 13">Belongs to the RNA polymerase beta' chain family.</text>
</comment>
<keyword evidence="11" id="KW-0539">Nucleus</keyword>
<dbReference type="SUPFAM" id="SSF64484">
    <property type="entry name" value="beta and beta-prime subunits of DNA dependent RNA-polymerase"/>
    <property type="match status" value="1"/>
</dbReference>
<comment type="function">
    <text evidence="13">DNA-dependent RNA polymerase catalyzes the transcription of DNA into RNA using the four ribonucleoside triphosphates as substrates.</text>
</comment>
<dbReference type="InterPro" id="IPR007066">
    <property type="entry name" value="RNA_pol_Rpb1_3"/>
</dbReference>
<keyword evidence="10 13" id="KW-0804">Transcription</keyword>
<dbReference type="AlphaFoldDB" id="A0A3Q0IZH2"/>
<feature type="domain" description="RNA polymerase N-terminal" evidence="14">
    <location>
        <begin position="251"/>
        <end position="406"/>
    </location>
</feature>
<evidence type="ECO:0000259" key="14">
    <source>
        <dbReference type="SMART" id="SM00663"/>
    </source>
</evidence>
<comment type="catalytic activity">
    <reaction evidence="12 13">
        <text>RNA(n) + a ribonucleoside 5'-triphosphate = RNA(n+1) + diphosphate</text>
        <dbReference type="Rhea" id="RHEA:21248"/>
        <dbReference type="Rhea" id="RHEA-COMP:14527"/>
        <dbReference type="Rhea" id="RHEA-COMP:17342"/>
        <dbReference type="ChEBI" id="CHEBI:33019"/>
        <dbReference type="ChEBI" id="CHEBI:61557"/>
        <dbReference type="ChEBI" id="CHEBI:140395"/>
        <dbReference type="EC" id="2.7.7.6"/>
    </reaction>
</comment>
<dbReference type="Pfam" id="PF04983">
    <property type="entry name" value="RNA_pol_Rpb1_3"/>
    <property type="match status" value="1"/>
</dbReference>
<evidence type="ECO:0000256" key="13">
    <source>
        <dbReference type="RuleBase" id="RU004279"/>
    </source>
</evidence>
<evidence type="ECO:0000256" key="3">
    <source>
        <dbReference type="ARBA" id="ARBA00011206"/>
    </source>
</evidence>
<evidence type="ECO:0000256" key="4">
    <source>
        <dbReference type="ARBA" id="ARBA00022478"/>
    </source>
</evidence>
<organism evidence="15 16">
    <name type="scientific">Diaphorina citri</name>
    <name type="common">Asian citrus psyllid</name>
    <dbReference type="NCBI Taxonomy" id="121845"/>
    <lineage>
        <taxon>Eukaryota</taxon>
        <taxon>Metazoa</taxon>
        <taxon>Ecdysozoa</taxon>
        <taxon>Arthropoda</taxon>
        <taxon>Hexapoda</taxon>
        <taxon>Insecta</taxon>
        <taxon>Pterygota</taxon>
        <taxon>Neoptera</taxon>
        <taxon>Paraneoptera</taxon>
        <taxon>Hemiptera</taxon>
        <taxon>Sternorrhyncha</taxon>
        <taxon>Psylloidea</taxon>
        <taxon>Psyllidae</taxon>
        <taxon>Diaphorininae</taxon>
        <taxon>Diaphorina</taxon>
    </lineage>
</organism>
<dbReference type="GO" id="GO:0006351">
    <property type="term" value="P:DNA-templated transcription"/>
    <property type="evidence" value="ECO:0007669"/>
    <property type="project" value="InterPro"/>
</dbReference>
<accession>A0A3Q0IZH2</accession>
<evidence type="ECO:0000256" key="6">
    <source>
        <dbReference type="ARBA" id="ARBA00022695"/>
    </source>
</evidence>
<dbReference type="FunFam" id="1.10.274.100:FF:000003">
    <property type="entry name" value="DNA-directed RNA polymerase subunit"/>
    <property type="match status" value="1"/>
</dbReference>
<keyword evidence="5 13" id="KW-0808">Transferase</keyword>
<dbReference type="GeneID" id="103510180"/>
<dbReference type="Gene3D" id="1.10.274.100">
    <property type="entry name" value="RNA polymerase Rpb1, domain 3"/>
    <property type="match status" value="1"/>
</dbReference>
<evidence type="ECO:0000256" key="9">
    <source>
        <dbReference type="ARBA" id="ARBA00022842"/>
    </source>
</evidence>
<evidence type="ECO:0000256" key="8">
    <source>
        <dbReference type="ARBA" id="ARBA00022833"/>
    </source>
</evidence>
<dbReference type="GO" id="GO:0000428">
    <property type="term" value="C:DNA-directed RNA polymerase complex"/>
    <property type="evidence" value="ECO:0007669"/>
    <property type="project" value="UniProtKB-KW"/>
</dbReference>
<comment type="subunit">
    <text evidence="3">Component of the RNA polymerase III (Pol III) complex consisting of 17 subunits.</text>
</comment>
<keyword evidence="8" id="KW-0862">Zinc</keyword>
<dbReference type="GO" id="GO:0031981">
    <property type="term" value="C:nuclear lumen"/>
    <property type="evidence" value="ECO:0007669"/>
    <property type="project" value="UniProtKB-ARBA"/>
</dbReference>
<dbReference type="PaxDb" id="121845-A0A3Q0IZH2"/>
<name>A0A3Q0IZH2_DIACI</name>
<dbReference type="InterPro" id="IPR007081">
    <property type="entry name" value="RNA_pol_Rpb1_5"/>
</dbReference>
<dbReference type="InterPro" id="IPR006592">
    <property type="entry name" value="RNA_pol_N"/>
</dbReference>
<comment type="subcellular location">
    <subcellularLocation>
        <location evidence="1">Nucleus</location>
    </subcellularLocation>
</comment>
<dbReference type="GO" id="GO:0003899">
    <property type="term" value="F:DNA-directed RNA polymerase activity"/>
    <property type="evidence" value="ECO:0007669"/>
    <property type="project" value="UniProtKB-EC"/>
</dbReference>
<dbReference type="InterPro" id="IPR044893">
    <property type="entry name" value="RNA_pol_Rpb1_clamp_domain"/>
</dbReference>
<evidence type="ECO:0000256" key="5">
    <source>
        <dbReference type="ARBA" id="ARBA00022679"/>
    </source>
</evidence>
<proteinExistence type="inferred from homology"/>
<dbReference type="FunFam" id="1.10.150.390:FF:000004">
    <property type="entry name" value="DNA-directed RNA polymerase subunit"/>
    <property type="match status" value="1"/>
</dbReference>
<gene>
    <name evidence="16" type="primary">LOC103510180</name>
</gene>
<keyword evidence="15" id="KW-1185">Reference proteome</keyword>
<evidence type="ECO:0000256" key="2">
    <source>
        <dbReference type="ARBA" id="ARBA00006460"/>
    </source>
</evidence>
<evidence type="ECO:0000256" key="11">
    <source>
        <dbReference type="ARBA" id="ARBA00023242"/>
    </source>
</evidence>
<dbReference type="InterPro" id="IPR015700">
    <property type="entry name" value="RPC1"/>
</dbReference>
<keyword evidence="4 13" id="KW-0240">DNA-directed RNA polymerase</keyword>
<dbReference type="KEGG" id="dci:103510180"/>
<keyword evidence="7" id="KW-0479">Metal-binding</keyword>
<dbReference type="Gene3D" id="4.10.860.120">
    <property type="entry name" value="RNA polymerase II, clamp domain"/>
    <property type="match status" value="1"/>
</dbReference>
<dbReference type="Pfam" id="PF00623">
    <property type="entry name" value="RNA_pol_Rpb1_2"/>
    <property type="match status" value="1"/>
</dbReference>
<dbReference type="GO" id="GO:0046872">
    <property type="term" value="F:metal ion binding"/>
    <property type="evidence" value="ECO:0007669"/>
    <property type="project" value="UniProtKB-KW"/>
</dbReference>
<dbReference type="EC" id="2.7.7.6" evidence="13"/>
<dbReference type="GO" id="GO:0003677">
    <property type="term" value="F:DNA binding"/>
    <property type="evidence" value="ECO:0007669"/>
    <property type="project" value="InterPro"/>
</dbReference>
<keyword evidence="6 13" id="KW-0548">Nucleotidyltransferase</keyword>
<dbReference type="Gene3D" id="6.20.50.80">
    <property type="match status" value="1"/>
</dbReference>
<dbReference type="STRING" id="121845.A0A3Q0IZH2"/>
<dbReference type="Proteomes" id="UP000079169">
    <property type="component" value="Unplaced"/>
</dbReference>
<sequence length="1073" mass="119814">MVKDQFRERNTACKISHVTFCVDSPTEIQQQSHIQIVSKNLYCQDPQRTPIPHGLLDRRMGTNQKEANCTTCGQNLSDCVGHFGYIDLPLPVFHIGYFRCVINILQSICKNPTCARVLLGEEKAAGFRAKLRNPALSYLVRKSLKKKILETTKKVSVCPHCGEINGVVKKCGLLKISHEKYKNRTKKKDAIVEDLLAEYNEAVKFNPEIEAHKKFGLIQTLNPLEVLQLFEAIPLEDIPLLLMNAELSKPSDLILTRLLVPPNCIRPSVISDLKSGTNEDDLTMKLSECSFSSTGGSKPIREFLRHLVDNDVVLFNRQPSLHKLSIMAHRAKVLPHRTFRFNECVCTPYNADFDGDEMNVHLPQTEEARAEALVLMANKSNLVTPRNGELLIAATQDFITGGYLLTQKNAFFNRAQTMRIASTLIAGKELILSVVFVRTAVIWTGKQIFSLILKPNRDCPVNANLKTKGRAYTANEEFCHRDSYVILRNSELLAGSMDKSTLGSGGKANVFYILLRDFGEDVAVTAMWRLSRMTSFYLMNRGFSIGIGDVTPGQGFVQNSFFSGLTPTEFFFHTMGGREGLVDTAVKTAETGYMQRRLVKSLEDLCVQYDMSVRNSMGDIVQFSFGGDGLDPSYMEGNGTPVELKRLLDDIIAKNSSRSDPSLSAQEILALSNETLDSKEFLQDTSENFVRDIKKFLEEFSKKVEKLESCDLRSNGGAIFKQVSRLTPTQLAEFLTRCREKYVRAQIEPATAVGALAAQSIGEPGTQMTLKTFHFAGVASMNIFICSRFDFYSPGEVCEYIEEVFVPDDSFILIKLDMDRIRLLHLEVDIDSIRYCIERTRGISGHLTVSGHSFLILKPKDSSKSFNSKMYQMKQLLPSVVIKGVQGINRAVIHEEDVEGVTKYKLLVEGDNLRDVMATYGVKGVKCSSNNTYEVYKTLGIEAARSTIMTEIKLVMENHGMSIDFRHPMLVADLMTSKGEVLGITRHGLAKMKESVLNLASFENTSDHLFDAAFYGQTDCISGVSECIIMGLPMNVGTGLIKLLQAVPRSEPVPRTLLFDNPEFHTNTLAAVP</sequence>
<dbReference type="Gene3D" id="1.10.150.390">
    <property type="match status" value="1"/>
</dbReference>
<dbReference type="InterPro" id="IPR000722">
    <property type="entry name" value="RNA_pol_asu"/>
</dbReference>
<dbReference type="SMART" id="SM00663">
    <property type="entry name" value="RPOLA_N"/>
    <property type="match status" value="1"/>
</dbReference>
<dbReference type="PANTHER" id="PTHR48446">
    <property type="entry name" value="DNA-DIRECTED RNA POLYMERASE SUBUNIT BETA' N-TERMINAL SECTION"/>
    <property type="match status" value="1"/>
</dbReference>
<evidence type="ECO:0000313" key="15">
    <source>
        <dbReference type="Proteomes" id="UP000079169"/>
    </source>
</evidence>
<dbReference type="FunFam" id="4.10.860.120:FF:000004">
    <property type="entry name" value="DNA-directed RNA polymerase subunit"/>
    <property type="match status" value="1"/>
</dbReference>
<dbReference type="Gene3D" id="2.40.40.20">
    <property type="match status" value="1"/>
</dbReference>
<keyword evidence="9" id="KW-0460">Magnesium</keyword>
<dbReference type="PANTHER" id="PTHR48446:SF1">
    <property type="entry name" value="DNA-DIRECTED RNA POLYMERASE SUBUNIT BETA' N-TERMINAL SECTION"/>
    <property type="match status" value="1"/>
</dbReference>
<dbReference type="InterPro" id="IPR007080">
    <property type="entry name" value="RNA_pol_Rpb1_1"/>
</dbReference>
<evidence type="ECO:0000256" key="12">
    <source>
        <dbReference type="ARBA" id="ARBA00048552"/>
    </source>
</evidence>
<dbReference type="InterPro" id="IPR042102">
    <property type="entry name" value="RNA_pol_Rpb1_3_sf"/>
</dbReference>
<dbReference type="RefSeq" id="XP_026680098.1">
    <property type="nucleotide sequence ID" value="XM_026824297.1"/>
</dbReference>
<protein>
    <recommendedName>
        <fullName evidence="13">DNA-directed RNA polymerase subunit</fullName>
        <ecNumber evidence="13">2.7.7.6</ecNumber>
    </recommendedName>
</protein>
<evidence type="ECO:0000313" key="16">
    <source>
        <dbReference type="RefSeq" id="XP_026680098.1"/>
    </source>
</evidence>
<evidence type="ECO:0000256" key="10">
    <source>
        <dbReference type="ARBA" id="ARBA00023163"/>
    </source>
</evidence>
<dbReference type="Gene3D" id="6.10.250.2940">
    <property type="match status" value="1"/>
</dbReference>
<evidence type="ECO:0000256" key="1">
    <source>
        <dbReference type="ARBA" id="ARBA00004123"/>
    </source>
</evidence>
<evidence type="ECO:0000256" key="7">
    <source>
        <dbReference type="ARBA" id="ARBA00022723"/>
    </source>
</evidence>
<dbReference type="FunFam" id="2.40.40.20:FF:000019">
    <property type="entry name" value="DNA-directed RNA polymerase II subunit RPB1"/>
    <property type="match status" value="1"/>
</dbReference>
<dbReference type="Pfam" id="PF04998">
    <property type="entry name" value="RNA_pol_Rpb1_5"/>
    <property type="match status" value="1"/>
</dbReference>
<reference evidence="16" key="1">
    <citation type="submission" date="2025-08" db="UniProtKB">
        <authorList>
            <consortium name="RefSeq"/>
        </authorList>
    </citation>
    <scope>IDENTIFICATION</scope>
</reference>
<dbReference type="Pfam" id="PF04997">
    <property type="entry name" value="RNA_pol_Rpb1_1"/>
    <property type="match status" value="1"/>
</dbReference>
<dbReference type="CTD" id="11128"/>